<organism evidence="1 2">
    <name type="scientific">Halotia branconii CENA392</name>
    <dbReference type="NCBI Taxonomy" id="1539056"/>
    <lineage>
        <taxon>Bacteria</taxon>
        <taxon>Bacillati</taxon>
        <taxon>Cyanobacteriota</taxon>
        <taxon>Cyanophyceae</taxon>
        <taxon>Nostocales</taxon>
        <taxon>Nodulariaceae</taxon>
        <taxon>Halotia</taxon>
    </lineage>
</organism>
<dbReference type="InterPro" id="IPR014968">
    <property type="entry name" value="XisI"/>
</dbReference>
<dbReference type="RefSeq" id="WP_281485778.1">
    <property type="nucleotide sequence ID" value="NZ_CP124543.1"/>
</dbReference>
<accession>A0AAJ6NXP1</accession>
<protein>
    <submittedName>
        <fullName evidence="1">Element excision factor XisI family protein</fullName>
    </submittedName>
</protein>
<keyword evidence="2" id="KW-1185">Reference proteome</keyword>
<dbReference type="KEGG" id="hbq:QI031_14285"/>
<dbReference type="SUPFAM" id="SSF143847">
    <property type="entry name" value="XisI-like"/>
    <property type="match status" value="1"/>
</dbReference>
<dbReference type="Proteomes" id="UP001223520">
    <property type="component" value="Chromosome"/>
</dbReference>
<evidence type="ECO:0000313" key="2">
    <source>
        <dbReference type="Proteomes" id="UP001223520"/>
    </source>
</evidence>
<name>A0AAJ6NXP1_9CYAN</name>
<dbReference type="EMBL" id="CP124543">
    <property type="protein sequence ID" value="WGV28552.1"/>
    <property type="molecule type" value="Genomic_DNA"/>
</dbReference>
<reference evidence="1 2" key="1">
    <citation type="journal article" date="2023" name="Limnol Oceanogr Lett">
        <title>Environmental adaptations by the intertidal Antarctic cyanobacterium Halotia branconii CENA392 as revealed using long-read genome sequencing.</title>
        <authorList>
            <person name="Dextro R.B."/>
            <person name="Delbaje E."/>
            <person name="Freitas P.N.N."/>
            <person name="Geraldes V."/>
            <person name="Pinto E."/>
            <person name="Long P.F."/>
            <person name="Fiore M.F."/>
        </authorList>
    </citation>
    <scope>NUCLEOTIDE SEQUENCE [LARGE SCALE GENOMIC DNA]</scope>
    <source>
        <strain evidence="1 2">CENA392</strain>
    </source>
</reference>
<dbReference type="Gene3D" id="3.30.310.110">
    <property type="entry name" value="XisI-like"/>
    <property type="match status" value="1"/>
</dbReference>
<gene>
    <name evidence="1" type="ORF">QI031_14285</name>
</gene>
<dbReference type="InterPro" id="IPR035943">
    <property type="entry name" value="XisI-like_sf"/>
</dbReference>
<proteinExistence type="predicted"/>
<dbReference type="Pfam" id="PF08869">
    <property type="entry name" value="XisI"/>
    <property type="match status" value="1"/>
</dbReference>
<evidence type="ECO:0000313" key="1">
    <source>
        <dbReference type="EMBL" id="WGV28552.1"/>
    </source>
</evidence>
<sequence length="48" mass="5739">MDTLTHYRNIIQETIKKYYEMSNSQSANTTETTISDRLVLDEQHDQYI</sequence>
<dbReference type="AlphaFoldDB" id="A0AAJ6NXP1"/>